<dbReference type="HOGENOM" id="CLU_030809_1_0_1"/>
<evidence type="ECO:0000256" key="1">
    <source>
        <dbReference type="SAM" id="MobiDB-lite"/>
    </source>
</evidence>
<dbReference type="InterPro" id="IPR016181">
    <property type="entry name" value="Acyl_CoA_acyltransferase"/>
</dbReference>
<feature type="compositionally biased region" description="Acidic residues" evidence="1">
    <location>
        <begin position="64"/>
        <end position="76"/>
    </location>
</feature>
<dbReference type="eggNOG" id="ENOG502R9VV">
    <property type="taxonomic scope" value="Eukaryota"/>
</dbReference>
<gene>
    <name evidence="2" type="ORF">THITE_114899</name>
</gene>
<dbReference type="Gene3D" id="3.40.630.30">
    <property type="match status" value="1"/>
</dbReference>
<dbReference type="RefSeq" id="XP_003656738.1">
    <property type="nucleotide sequence ID" value="XM_003656690.1"/>
</dbReference>
<dbReference type="AlphaFoldDB" id="G2RFB9"/>
<dbReference type="PANTHER" id="PTHR20958">
    <property type="entry name" value="GLYCINE N-ACYLTRANSFERASE-LIKE PROTEIN"/>
    <property type="match status" value="1"/>
</dbReference>
<dbReference type="OrthoDB" id="61870at2759"/>
<reference evidence="2 3" key="1">
    <citation type="journal article" date="2011" name="Nat. Biotechnol.">
        <title>Comparative genomic analysis of the thermophilic biomass-degrading fungi Myceliophthora thermophila and Thielavia terrestris.</title>
        <authorList>
            <person name="Berka R.M."/>
            <person name="Grigoriev I.V."/>
            <person name="Otillar R."/>
            <person name="Salamov A."/>
            <person name="Grimwood J."/>
            <person name="Reid I."/>
            <person name="Ishmael N."/>
            <person name="John T."/>
            <person name="Darmond C."/>
            <person name="Moisan M.-C."/>
            <person name="Henrissat B."/>
            <person name="Coutinho P.M."/>
            <person name="Lombard V."/>
            <person name="Natvig D.O."/>
            <person name="Lindquist E."/>
            <person name="Schmutz J."/>
            <person name="Lucas S."/>
            <person name="Harris P."/>
            <person name="Powlowski J."/>
            <person name="Bellemare A."/>
            <person name="Taylor D."/>
            <person name="Butler G."/>
            <person name="de Vries R.P."/>
            <person name="Allijn I.E."/>
            <person name="van den Brink J."/>
            <person name="Ushinsky S."/>
            <person name="Storms R."/>
            <person name="Powell A.J."/>
            <person name="Paulsen I.T."/>
            <person name="Elbourne L.D.H."/>
            <person name="Baker S.E."/>
            <person name="Magnuson J."/>
            <person name="LaBoissiere S."/>
            <person name="Clutterbuck A.J."/>
            <person name="Martinez D."/>
            <person name="Wogulis M."/>
            <person name="de Leon A.L."/>
            <person name="Rey M.W."/>
            <person name="Tsang A."/>
        </authorList>
    </citation>
    <scope>NUCLEOTIDE SEQUENCE [LARGE SCALE GENOMIC DNA]</scope>
    <source>
        <strain evidence="3">ATCC 38088 / NRRL 8126</strain>
    </source>
</reference>
<feature type="compositionally biased region" description="Polar residues" evidence="1">
    <location>
        <begin position="78"/>
        <end position="89"/>
    </location>
</feature>
<sequence>MPPTQPKVTLLDTPTPPPHLLARLQSHLPYSLPVLRRLQFARNFPGGSTRHTHILYAAPRTACGEEEEAEAEEEELSTQRVDGNSSVSRDATGKRAGQAQAQAREAPFAAAYVDLSRGPETQVWLYCSALEDGDDGSGGSSGRQRGLAVETEEQGEGIELVLALLRRVRGIALADADADADADAEAKAPGHGNNGVVSKGEVEEMGGEEGTGRRGTMTKVLVGSLHETVRQGLLARGVAMEKSPSIPAELEWEYCGKWLFRVEDLPAASAEVLPQGMRWDRVRKEDVALVLERTSIKRRELKDGTPVAWAFMGTPGLDGTIITLHVEEAYRRMGLAKALGCRLMREYLHEYGNDGWGAADVFVENSGSQAFCRSIGGKLSWTLSW</sequence>
<evidence type="ECO:0000313" key="3">
    <source>
        <dbReference type="Proteomes" id="UP000008181"/>
    </source>
</evidence>
<evidence type="ECO:0008006" key="4">
    <source>
        <dbReference type="Google" id="ProtNLM"/>
    </source>
</evidence>
<dbReference type="KEGG" id="ttt:THITE_114899"/>
<dbReference type="GeneID" id="11522552"/>
<dbReference type="EMBL" id="CP003013">
    <property type="protein sequence ID" value="AEO70402.1"/>
    <property type="molecule type" value="Genomic_DNA"/>
</dbReference>
<feature type="region of interest" description="Disordered" evidence="1">
    <location>
        <begin position="62"/>
        <end position="100"/>
    </location>
</feature>
<protein>
    <recommendedName>
        <fullName evidence="4">FR47-like domain-containing protein</fullName>
    </recommendedName>
</protein>
<name>G2RFB9_THETT</name>
<feature type="region of interest" description="Disordered" evidence="1">
    <location>
        <begin position="183"/>
        <end position="214"/>
    </location>
</feature>
<evidence type="ECO:0000313" key="2">
    <source>
        <dbReference type="EMBL" id="AEO70402.1"/>
    </source>
</evidence>
<organism evidence="2 3">
    <name type="scientific">Thermothielavioides terrestris (strain ATCC 38088 / NRRL 8126)</name>
    <name type="common">Thielavia terrestris</name>
    <dbReference type="NCBI Taxonomy" id="578455"/>
    <lineage>
        <taxon>Eukaryota</taxon>
        <taxon>Fungi</taxon>
        <taxon>Dikarya</taxon>
        <taxon>Ascomycota</taxon>
        <taxon>Pezizomycotina</taxon>
        <taxon>Sordariomycetes</taxon>
        <taxon>Sordariomycetidae</taxon>
        <taxon>Sordariales</taxon>
        <taxon>Chaetomiaceae</taxon>
        <taxon>Thermothielavioides</taxon>
        <taxon>Thermothielavioides terrestris</taxon>
    </lineage>
</organism>
<dbReference type="SUPFAM" id="SSF55729">
    <property type="entry name" value="Acyl-CoA N-acyltransferases (Nat)"/>
    <property type="match status" value="1"/>
</dbReference>
<dbReference type="PANTHER" id="PTHR20958:SF6">
    <property type="entry name" value="GLYCINE N-ACYLTRANSFERASE-LIKE PROTEIN"/>
    <property type="match status" value="1"/>
</dbReference>
<dbReference type="Proteomes" id="UP000008181">
    <property type="component" value="Chromosome 5"/>
</dbReference>
<proteinExistence type="predicted"/>
<dbReference type="InterPro" id="IPR053225">
    <property type="entry name" value="Acyl-CoA_N-acyltransferase"/>
</dbReference>
<keyword evidence="3" id="KW-1185">Reference proteome</keyword>
<accession>G2RFB9</accession>